<dbReference type="Pfam" id="PF24818">
    <property type="entry name" value="PH_TRF2_HOY1"/>
    <property type="match status" value="1"/>
</dbReference>
<dbReference type="AlphaFoldDB" id="A0A507FFL1"/>
<keyword evidence="7" id="KW-1185">Reference proteome</keyword>
<sequence>MDSQLSPTTPTTHNESPFRSILAAAAVGNTKNPHPSFGRGSSNKAGQKFIACANGPPIPLRADGKRKRVHPTREQQALLETFFQTTPKPNSKERADICNQVNINMRSVQVWFQNRRAKAKKEADSYSHEDTAADSSECGASAVAVSAETESTCPSNLQLEYQQVYQLQPPELQQQTSKLHSSIQEVENHQAVFQQNPTLEPPTSHWTSAPTRILATELCIGTWRRVTSTGNDLVLEINPFEGVLRWILLEAGHTFKIEVPIAYVVDASIHPAPESATLSRVCLDLNPQATPLFYREARKVSDGNNKPTGIFVDSPDFTENQQASISKRHVVEGPSVEMEKLFIILSEYFQAVQQSCHQDAGESSVLSYFSADAAPLSAMSSMLSPLSMSHQQVCAAEDGAAFNPTFESVMGTGVFQPRDNFVNNAGLGIMVCGEPNTVTQNDVLSNLRHLPSPPENSGTFEVFLQRAMGQL</sequence>
<dbReference type="CDD" id="cd00086">
    <property type="entry name" value="homeodomain"/>
    <property type="match status" value="1"/>
</dbReference>
<reference evidence="6 7" key="1">
    <citation type="journal article" date="2019" name="Sci. Rep.">
        <title>Comparative genomics of chytrid fungi reveal insights into the obligate biotrophic and pathogenic lifestyle of Synchytrium endobioticum.</title>
        <authorList>
            <person name="van de Vossenberg B.T.L.H."/>
            <person name="Warris S."/>
            <person name="Nguyen H.D.T."/>
            <person name="van Gent-Pelzer M.P.E."/>
            <person name="Joly D.L."/>
            <person name="van de Geest H.C."/>
            <person name="Bonants P.J.M."/>
            <person name="Smith D.S."/>
            <person name="Levesque C.A."/>
            <person name="van der Lee T.A.J."/>
        </authorList>
    </citation>
    <scope>NUCLEOTIDE SEQUENCE [LARGE SCALE GENOMIC DNA]</scope>
    <source>
        <strain evidence="6 7">CBS 675.73</strain>
    </source>
</reference>
<keyword evidence="1 3" id="KW-0238">DNA-binding</keyword>
<dbReference type="GO" id="GO:0030154">
    <property type="term" value="P:cell differentiation"/>
    <property type="evidence" value="ECO:0007669"/>
    <property type="project" value="TreeGrafter"/>
</dbReference>
<dbReference type="GO" id="GO:0000978">
    <property type="term" value="F:RNA polymerase II cis-regulatory region sequence-specific DNA binding"/>
    <property type="evidence" value="ECO:0007669"/>
    <property type="project" value="TreeGrafter"/>
</dbReference>
<evidence type="ECO:0000313" key="7">
    <source>
        <dbReference type="Proteomes" id="UP000320333"/>
    </source>
</evidence>
<evidence type="ECO:0000256" key="3">
    <source>
        <dbReference type="PROSITE-ProRule" id="PRU00108"/>
    </source>
</evidence>
<proteinExistence type="predicted"/>
<dbReference type="OrthoDB" id="6159439at2759"/>
<dbReference type="STRING" id="246404.A0A507FFL1"/>
<feature type="DNA-binding region" description="Homeobox" evidence="3">
    <location>
        <begin position="64"/>
        <end position="123"/>
    </location>
</feature>
<dbReference type="PROSITE" id="PS50071">
    <property type="entry name" value="HOMEOBOX_2"/>
    <property type="match status" value="1"/>
</dbReference>
<dbReference type="SMART" id="SM00389">
    <property type="entry name" value="HOX"/>
    <property type="match status" value="1"/>
</dbReference>
<dbReference type="InterPro" id="IPR051000">
    <property type="entry name" value="Homeobox_DNA-bind_prot"/>
</dbReference>
<comment type="caution">
    <text evidence="6">The sequence shown here is derived from an EMBL/GenBank/DDBJ whole genome shotgun (WGS) entry which is preliminary data.</text>
</comment>
<evidence type="ECO:0000313" key="6">
    <source>
        <dbReference type="EMBL" id="TPX74076.1"/>
    </source>
</evidence>
<dbReference type="InterPro" id="IPR057939">
    <property type="entry name" value="TRF2_HOY1_PH"/>
</dbReference>
<dbReference type="InterPro" id="IPR001356">
    <property type="entry name" value="HD"/>
</dbReference>
<comment type="subcellular location">
    <subcellularLocation>
        <location evidence="3 4">Nucleus</location>
    </subcellularLocation>
</comment>
<keyword evidence="3 4" id="KW-0539">Nucleus</keyword>
<dbReference type="PANTHER" id="PTHR24324">
    <property type="entry name" value="HOMEOBOX PROTEIN HHEX"/>
    <property type="match status" value="1"/>
</dbReference>
<name>A0A507FFL1_9FUNG</name>
<protein>
    <recommendedName>
        <fullName evidence="5">Homeobox domain-containing protein</fullName>
    </recommendedName>
</protein>
<dbReference type="Pfam" id="PF00046">
    <property type="entry name" value="Homeodomain"/>
    <property type="match status" value="1"/>
</dbReference>
<evidence type="ECO:0000259" key="5">
    <source>
        <dbReference type="PROSITE" id="PS50071"/>
    </source>
</evidence>
<evidence type="ECO:0000256" key="1">
    <source>
        <dbReference type="ARBA" id="ARBA00023125"/>
    </source>
</evidence>
<accession>A0A507FFL1</accession>
<dbReference type="GO" id="GO:0005634">
    <property type="term" value="C:nucleus"/>
    <property type="evidence" value="ECO:0007669"/>
    <property type="project" value="UniProtKB-SubCell"/>
</dbReference>
<keyword evidence="2 3" id="KW-0371">Homeobox</keyword>
<organism evidence="6 7">
    <name type="scientific">Chytriomyces confervae</name>
    <dbReference type="NCBI Taxonomy" id="246404"/>
    <lineage>
        <taxon>Eukaryota</taxon>
        <taxon>Fungi</taxon>
        <taxon>Fungi incertae sedis</taxon>
        <taxon>Chytridiomycota</taxon>
        <taxon>Chytridiomycota incertae sedis</taxon>
        <taxon>Chytridiomycetes</taxon>
        <taxon>Chytridiales</taxon>
        <taxon>Chytriomycetaceae</taxon>
        <taxon>Chytriomyces</taxon>
    </lineage>
</organism>
<evidence type="ECO:0000256" key="4">
    <source>
        <dbReference type="RuleBase" id="RU000682"/>
    </source>
</evidence>
<gene>
    <name evidence="6" type="ORF">CcCBS67573_g04648</name>
</gene>
<dbReference type="Gene3D" id="1.10.10.60">
    <property type="entry name" value="Homeodomain-like"/>
    <property type="match status" value="1"/>
</dbReference>
<dbReference type="EMBL" id="QEAP01000146">
    <property type="protein sequence ID" value="TPX74076.1"/>
    <property type="molecule type" value="Genomic_DNA"/>
</dbReference>
<evidence type="ECO:0000256" key="2">
    <source>
        <dbReference type="ARBA" id="ARBA00023155"/>
    </source>
</evidence>
<dbReference type="InterPro" id="IPR009057">
    <property type="entry name" value="Homeodomain-like_sf"/>
</dbReference>
<dbReference type="GO" id="GO:0006357">
    <property type="term" value="P:regulation of transcription by RNA polymerase II"/>
    <property type="evidence" value="ECO:0007669"/>
    <property type="project" value="TreeGrafter"/>
</dbReference>
<feature type="domain" description="Homeobox" evidence="5">
    <location>
        <begin position="62"/>
        <end position="122"/>
    </location>
</feature>
<dbReference type="SUPFAM" id="SSF46689">
    <property type="entry name" value="Homeodomain-like"/>
    <property type="match status" value="1"/>
</dbReference>
<dbReference type="PANTHER" id="PTHR24324:SF9">
    <property type="entry name" value="HOMEOBOX DOMAIN-CONTAINING PROTEIN"/>
    <property type="match status" value="1"/>
</dbReference>
<dbReference type="Proteomes" id="UP000320333">
    <property type="component" value="Unassembled WGS sequence"/>
</dbReference>